<dbReference type="Pfam" id="PF08281">
    <property type="entry name" value="Sigma70_r4_2"/>
    <property type="match status" value="1"/>
</dbReference>
<evidence type="ECO:0000259" key="7">
    <source>
        <dbReference type="Pfam" id="PF04542"/>
    </source>
</evidence>
<evidence type="ECO:0000256" key="6">
    <source>
        <dbReference type="SAM" id="MobiDB-lite"/>
    </source>
</evidence>
<dbReference type="InterPro" id="IPR039425">
    <property type="entry name" value="RNA_pol_sigma-70-like"/>
</dbReference>
<dbReference type="Gene3D" id="1.10.1740.10">
    <property type="match status" value="1"/>
</dbReference>
<gene>
    <name evidence="9" type="primary">rpoE_20</name>
    <name evidence="9" type="ORF">Val02_59440</name>
</gene>
<evidence type="ECO:0000313" key="9">
    <source>
        <dbReference type="EMBL" id="GIJ49058.1"/>
    </source>
</evidence>
<dbReference type="InterPro" id="IPR036388">
    <property type="entry name" value="WH-like_DNA-bd_sf"/>
</dbReference>
<comment type="similarity">
    <text evidence="1">Belongs to the sigma-70 factor family. ECF subfamily.</text>
</comment>
<keyword evidence="2" id="KW-0805">Transcription regulation</keyword>
<dbReference type="InterPro" id="IPR013325">
    <property type="entry name" value="RNA_pol_sigma_r2"/>
</dbReference>
<name>A0A8J3YSQ2_9ACTN</name>
<dbReference type="InterPro" id="IPR014284">
    <property type="entry name" value="RNA_pol_sigma-70_dom"/>
</dbReference>
<reference evidence="9" key="1">
    <citation type="submission" date="2021-01" db="EMBL/GenBank/DDBJ databases">
        <title>Whole genome shotgun sequence of Virgisporangium aliadipatigenens NBRC 105644.</title>
        <authorList>
            <person name="Komaki H."/>
            <person name="Tamura T."/>
        </authorList>
    </citation>
    <scope>NUCLEOTIDE SEQUENCE</scope>
    <source>
        <strain evidence="9">NBRC 105644</strain>
    </source>
</reference>
<dbReference type="SUPFAM" id="SSF88659">
    <property type="entry name" value="Sigma3 and sigma4 domains of RNA polymerase sigma factors"/>
    <property type="match status" value="1"/>
</dbReference>
<dbReference type="Pfam" id="PF04542">
    <property type="entry name" value="Sigma70_r2"/>
    <property type="match status" value="1"/>
</dbReference>
<dbReference type="GO" id="GO:0006352">
    <property type="term" value="P:DNA-templated transcription initiation"/>
    <property type="evidence" value="ECO:0007669"/>
    <property type="project" value="InterPro"/>
</dbReference>
<dbReference type="Proteomes" id="UP000619260">
    <property type="component" value="Unassembled WGS sequence"/>
</dbReference>
<dbReference type="RefSeq" id="WP_203902529.1">
    <property type="nucleotide sequence ID" value="NZ_BOPF01000024.1"/>
</dbReference>
<dbReference type="CDD" id="cd06171">
    <property type="entry name" value="Sigma70_r4"/>
    <property type="match status" value="1"/>
</dbReference>
<evidence type="ECO:0000313" key="10">
    <source>
        <dbReference type="Proteomes" id="UP000619260"/>
    </source>
</evidence>
<dbReference type="InterPro" id="IPR014325">
    <property type="entry name" value="RNA_pol_sigma-E_actinobac"/>
</dbReference>
<evidence type="ECO:0000256" key="3">
    <source>
        <dbReference type="ARBA" id="ARBA00023082"/>
    </source>
</evidence>
<dbReference type="GO" id="GO:0003677">
    <property type="term" value="F:DNA binding"/>
    <property type="evidence" value="ECO:0007669"/>
    <property type="project" value="UniProtKB-KW"/>
</dbReference>
<feature type="region of interest" description="Disordered" evidence="6">
    <location>
        <begin position="74"/>
        <end position="93"/>
    </location>
</feature>
<dbReference type="PANTHER" id="PTHR43133:SF50">
    <property type="entry name" value="ECF RNA POLYMERASE SIGMA FACTOR SIGM"/>
    <property type="match status" value="1"/>
</dbReference>
<evidence type="ECO:0000256" key="4">
    <source>
        <dbReference type="ARBA" id="ARBA00023125"/>
    </source>
</evidence>
<dbReference type="InterPro" id="IPR013324">
    <property type="entry name" value="RNA_pol_sigma_r3/r4-like"/>
</dbReference>
<keyword evidence="3" id="KW-0731">Sigma factor</keyword>
<keyword evidence="10" id="KW-1185">Reference proteome</keyword>
<proteinExistence type="inferred from homology"/>
<dbReference type="GO" id="GO:0016987">
    <property type="term" value="F:sigma factor activity"/>
    <property type="evidence" value="ECO:0007669"/>
    <property type="project" value="UniProtKB-KW"/>
</dbReference>
<dbReference type="AlphaFoldDB" id="A0A8J3YSQ2"/>
<sequence length="182" mass="20804">MHADDERDFREFAAARMESLRGLAYLSCGDWQVAEDAVSTALTRLYVRWRRVSAPDSYARTMVVRAAIDEKRRPWRRERPSSNGMPDVPLDDRTADTDERLRVTAALRKVPARQRAAIVLRYYEGLSVEETASALGCREGTVKSQTMRGLATLRSLLSNERIRLIERDIREESHVVRPAGRT</sequence>
<evidence type="ECO:0000256" key="1">
    <source>
        <dbReference type="ARBA" id="ARBA00010641"/>
    </source>
</evidence>
<dbReference type="Gene3D" id="1.10.10.10">
    <property type="entry name" value="Winged helix-like DNA-binding domain superfamily/Winged helix DNA-binding domain"/>
    <property type="match status" value="1"/>
</dbReference>
<evidence type="ECO:0000259" key="8">
    <source>
        <dbReference type="Pfam" id="PF08281"/>
    </source>
</evidence>
<dbReference type="PANTHER" id="PTHR43133">
    <property type="entry name" value="RNA POLYMERASE ECF-TYPE SIGMA FACTO"/>
    <property type="match status" value="1"/>
</dbReference>
<feature type="domain" description="RNA polymerase sigma factor 70 region 4 type 2" evidence="8">
    <location>
        <begin position="101"/>
        <end position="153"/>
    </location>
</feature>
<keyword evidence="5" id="KW-0804">Transcription</keyword>
<dbReference type="SUPFAM" id="SSF88946">
    <property type="entry name" value="Sigma2 domain of RNA polymerase sigma factors"/>
    <property type="match status" value="1"/>
</dbReference>
<feature type="domain" description="RNA polymerase sigma-70 region 2" evidence="7">
    <location>
        <begin position="20"/>
        <end position="76"/>
    </location>
</feature>
<dbReference type="EMBL" id="BOPF01000024">
    <property type="protein sequence ID" value="GIJ49058.1"/>
    <property type="molecule type" value="Genomic_DNA"/>
</dbReference>
<dbReference type="NCBIfam" id="TIGR02937">
    <property type="entry name" value="sigma70-ECF"/>
    <property type="match status" value="1"/>
</dbReference>
<protein>
    <submittedName>
        <fullName evidence="9">RNA polymerase sigma24 factor</fullName>
    </submittedName>
</protein>
<dbReference type="InterPro" id="IPR013249">
    <property type="entry name" value="RNA_pol_sigma70_r4_t2"/>
</dbReference>
<keyword evidence="4" id="KW-0238">DNA-binding</keyword>
<dbReference type="NCBIfam" id="TIGR02983">
    <property type="entry name" value="SigE-fam_strep"/>
    <property type="match status" value="1"/>
</dbReference>
<organism evidence="9 10">
    <name type="scientific">Virgisporangium aliadipatigenens</name>
    <dbReference type="NCBI Taxonomy" id="741659"/>
    <lineage>
        <taxon>Bacteria</taxon>
        <taxon>Bacillati</taxon>
        <taxon>Actinomycetota</taxon>
        <taxon>Actinomycetes</taxon>
        <taxon>Micromonosporales</taxon>
        <taxon>Micromonosporaceae</taxon>
        <taxon>Virgisporangium</taxon>
    </lineage>
</organism>
<evidence type="ECO:0000256" key="5">
    <source>
        <dbReference type="ARBA" id="ARBA00023163"/>
    </source>
</evidence>
<comment type="caution">
    <text evidence="9">The sequence shown here is derived from an EMBL/GenBank/DDBJ whole genome shotgun (WGS) entry which is preliminary data.</text>
</comment>
<evidence type="ECO:0000256" key="2">
    <source>
        <dbReference type="ARBA" id="ARBA00023015"/>
    </source>
</evidence>
<accession>A0A8J3YSQ2</accession>
<dbReference type="InterPro" id="IPR007627">
    <property type="entry name" value="RNA_pol_sigma70_r2"/>
</dbReference>